<dbReference type="RefSeq" id="WP_163051258.1">
    <property type="nucleotide sequence ID" value="NZ_AP019695.1"/>
</dbReference>
<keyword evidence="1" id="KW-0812">Transmembrane</keyword>
<keyword evidence="1" id="KW-1133">Transmembrane helix</keyword>
<evidence type="ECO:0000256" key="1">
    <source>
        <dbReference type="SAM" id="Phobius"/>
    </source>
</evidence>
<protein>
    <submittedName>
        <fullName evidence="2">Uncharacterized protein</fullName>
    </submittedName>
</protein>
<dbReference type="AlphaFoldDB" id="A0A6N4TF31"/>
<dbReference type="Proteomes" id="UP000464754">
    <property type="component" value="Chromosome"/>
</dbReference>
<keyword evidence="1" id="KW-0472">Membrane</keyword>
<organism evidence="2 3">
    <name type="scientific">Amedibacterium intestinale</name>
    <dbReference type="NCBI Taxonomy" id="2583452"/>
    <lineage>
        <taxon>Bacteria</taxon>
        <taxon>Bacillati</taxon>
        <taxon>Bacillota</taxon>
        <taxon>Erysipelotrichia</taxon>
        <taxon>Erysipelotrichales</taxon>
        <taxon>Erysipelotrichaceae</taxon>
        <taxon>Amedibacterium</taxon>
    </lineage>
</organism>
<evidence type="ECO:0000313" key="3">
    <source>
        <dbReference type="Proteomes" id="UP000464754"/>
    </source>
</evidence>
<feature type="transmembrane region" description="Helical" evidence="1">
    <location>
        <begin position="48"/>
        <end position="67"/>
    </location>
</feature>
<accession>A0A6N4TF31</accession>
<feature type="transmembrane region" description="Helical" evidence="1">
    <location>
        <begin position="79"/>
        <end position="98"/>
    </location>
</feature>
<dbReference type="KEGG" id="aarg:Aargi30884_01440"/>
<name>A0A6N4TF31_9FIRM</name>
<dbReference type="EMBL" id="AP019695">
    <property type="protein sequence ID" value="BBK21241.1"/>
    <property type="molecule type" value="Genomic_DNA"/>
</dbReference>
<proteinExistence type="predicted"/>
<gene>
    <name evidence="2" type="ORF">Aargi30884_01440</name>
</gene>
<reference evidence="3" key="1">
    <citation type="submission" date="2019-05" db="EMBL/GenBank/DDBJ databases">
        <title>Complete genome sequencing of Absiella argi strain JCM 30884.</title>
        <authorList>
            <person name="Sakamoto M."/>
            <person name="Murakami T."/>
            <person name="Mori H."/>
        </authorList>
    </citation>
    <scope>NUCLEOTIDE SEQUENCE [LARGE SCALE GENOMIC DNA]</scope>
    <source>
        <strain evidence="3">JCM 30884</strain>
    </source>
</reference>
<evidence type="ECO:0000313" key="2">
    <source>
        <dbReference type="EMBL" id="BBK21241.1"/>
    </source>
</evidence>
<sequence length="124" mass="13501">MMKDGMMEKIMEDAVMALMMKDGIGNVVAEKDVAVVNMMDGIEGVDASISQFVHAITANIVILIAAATGEIAVMSMEDVIAETIALRITGISVITAMTTNYENFLIVYIQTICVISILRYNRLH</sequence>
<keyword evidence="3" id="KW-1185">Reference proteome</keyword>